<keyword evidence="6" id="KW-0645">Protease</keyword>
<evidence type="ECO:0000313" key="10">
    <source>
        <dbReference type="Proteomes" id="UP000000559"/>
    </source>
</evidence>
<proteinExistence type="inferred from homology"/>
<dbReference type="RefSeq" id="XP_718111.2">
    <property type="nucleotide sequence ID" value="XM_713018.2"/>
</dbReference>
<accession>A0A1D8PCD2</accession>
<dbReference type="OrthoDB" id="4217619at2759"/>
<dbReference type="GO" id="GO:0006915">
    <property type="term" value="P:apoptotic process"/>
    <property type="evidence" value="ECO:0007669"/>
    <property type="project" value="UniProtKB-KW"/>
</dbReference>
<gene>
    <name evidence="8 9" type="primary">NMA111</name>
    <name evidence="9" type="ordered locus">CAALFM_C100990CA</name>
    <name evidence="8" type="ordered locus">orf19.10798</name>
</gene>
<dbReference type="GO" id="GO:0005634">
    <property type="term" value="C:nucleus"/>
    <property type="evidence" value="ECO:0000318"/>
    <property type="project" value="GO_Central"/>
</dbReference>
<dbReference type="Pfam" id="PF00595">
    <property type="entry name" value="PDZ"/>
    <property type="match status" value="1"/>
</dbReference>
<sequence length="977" mass="109515">MQDMESLKRDAEVSLGNENKRKCYKEFEEDESEIEYVSESPHPIFDSPITSNNNKWAETITNVVNCVVSIHFSHVAPFDTENAVSSEATGFVVDASRGLILTNRHVVGPGPFTGYVVFDNHESVDVKPIFRDPIHDFGILKFNPQDVKYLKLTQLELAPDLAKVGTEIRVVGNDAGEKLSILSGFISRLDRNAPDYGSLTYNDFNTEYIQAAAAASGGSSGSPVVNEDGKCVALQAGGHTEAATDYFLPVYRPLRALRCIQNNEPITRGDIQVEWELKPFNECVRLGLTAEAEQNARRLFPDKVGLLVAELVLPDGPADKLIKEGDTLISINNEPIATSVRVDEILDENVGKELEFVLQRGGREIRQKITIGDLHSITPNRFVVVAGASFNDLSYQIARCYGLPVKGVFVNGGTGSFEFSPQDTLGWMIESVDDERVEDLDEFVEVMKKIPDCSRVPVTYRHVSDMHSEYVRSIYIDRHWHTSFKMATRNDSTGLWDFETLQKEALPPVPLEPQNAKYIDIPFGDDSKKGCADLVRSFVQVRTLCPSPIDSHPFRKDICYAVVIDATHGYVLVSRKYVPHYLCDIFIVFAESIEVPGKVVFLHPHLNYAIVKYDPGLVLADVKTPVFGTSPLQRGDKSFLIGYNYHLRLVTDDVKVSAVSSLNINASSSSPRYRGTNLECILLDSKIRNECDAGVLADNDGTVRGFWLSYLGESDEKTYKMGLDVTDVKEVISQLQQNKVPKDMRILDAEFTSLTVLQGRTRGVSSSWIEQLEKEAEDNIKFLAVERIAAPSLGNQVTNPLKIGDVVLCVDGKPAKSLRDLNSMYTKDILEFKIIRQKKEMTLRVPTTETRELDTSHVVFWSGALLQTPHYGVRQLMKSIPSEVYVVGKSSGCPADQYYIVPNCFITHVNDKETKNLESFVDVVKDLPDKTYVKLRVVSFDNIPMAISLKTDYHYFPTIDVRKEIDTNTWMEKKYNE</sequence>
<dbReference type="CDD" id="cd06786">
    <property type="entry name" value="cpPDZ1_ScNma111-like"/>
    <property type="match status" value="1"/>
</dbReference>
<name>A0A1D8PCD2_CANAL</name>
<reference evidence="9 10" key="1">
    <citation type="journal article" date="2004" name="Proc. Natl. Acad. Sci. U.S.A.">
        <title>The diploid genome sequence of Candida albicans.</title>
        <authorList>
            <person name="Jones T."/>
            <person name="Federspiel N.A."/>
            <person name="Chibana H."/>
            <person name="Dungan J."/>
            <person name="Kalman S."/>
            <person name="Magee B.B."/>
            <person name="Newport G."/>
            <person name="Thorstenson Y.R."/>
            <person name="Agabian N."/>
            <person name="Magee P.T."/>
            <person name="Davis R.W."/>
            <person name="Scherer S."/>
        </authorList>
    </citation>
    <scope>NUCLEOTIDE SEQUENCE [LARGE SCALE GENOMIC DNA]</scope>
    <source>
        <strain evidence="10">SC5314 / ATCC MYA-2876</strain>
    </source>
</reference>
<evidence type="ECO:0000256" key="4">
    <source>
        <dbReference type="ARBA" id="ARBA00022703"/>
    </source>
</evidence>
<organism evidence="9 10">
    <name type="scientific">Candida albicans (strain SC5314 / ATCC MYA-2876)</name>
    <name type="common">Yeast</name>
    <dbReference type="NCBI Taxonomy" id="237561"/>
    <lineage>
        <taxon>Eukaryota</taxon>
        <taxon>Fungi</taxon>
        <taxon>Dikarya</taxon>
        <taxon>Ascomycota</taxon>
        <taxon>Saccharomycotina</taxon>
        <taxon>Pichiomycetes</taxon>
        <taxon>Debaryomycetaceae</taxon>
        <taxon>Candida/Lodderomyces clade</taxon>
        <taxon>Candida</taxon>
    </lineage>
</organism>
<dbReference type="PROSITE" id="PS50106">
    <property type="entry name" value="PDZ"/>
    <property type="match status" value="1"/>
</dbReference>
<keyword evidence="6" id="KW-0378">Hydrolase</keyword>
<dbReference type="SMR" id="A0A1D8PCD2"/>
<dbReference type="PANTHER" id="PTHR46366">
    <property type="entry name" value="PRO-APOPTOTIC SERINE PROTEASE NMA111"/>
    <property type="match status" value="1"/>
</dbReference>
<dbReference type="GO" id="GO:0004252">
    <property type="term" value="F:serine-type endopeptidase activity"/>
    <property type="evidence" value="ECO:0000318"/>
    <property type="project" value="GO_Central"/>
</dbReference>
<evidence type="ECO:0000313" key="8">
    <source>
        <dbReference type="CGD" id="CAL0000176472"/>
    </source>
</evidence>
<reference evidence="9 10" key="2">
    <citation type="journal article" date="2007" name="Genome Biol.">
        <title>Assembly of the Candida albicans genome into sixteen supercontigs aligned on the eight chromosomes.</title>
        <authorList>
            <person name="van het Hoog M."/>
            <person name="Rast T.J."/>
            <person name="Martchenko M."/>
            <person name="Grindle S."/>
            <person name="Dignard D."/>
            <person name="Hogues H."/>
            <person name="Cuomo C."/>
            <person name="Berriman M."/>
            <person name="Scherer S."/>
            <person name="Magee B.B."/>
            <person name="Whiteway M."/>
            <person name="Chibana H."/>
            <person name="Nantel A."/>
            <person name="Magee P.T."/>
        </authorList>
    </citation>
    <scope>GENOME REANNOTATION</scope>
    <source>
        <strain evidence="10">SC5314 / ATCC MYA-2876</strain>
    </source>
</reference>
<keyword evidence="10" id="KW-1185">Reference proteome</keyword>
<dbReference type="KEGG" id="cal:CAALFM_C100990CA"/>
<dbReference type="Pfam" id="PF13365">
    <property type="entry name" value="Trypsin_2"/>
    <property type="match status" value="1"/>
</dbReference>
<dbReference type="VEuPathDB" id="FungiDB:C1_00990C_A"/>
<evidence type="ECO:0000313" key="9">
    <source>
        <dbReference type="EMBL" id="AOW25796.1"/>
    </source>
</evidence>
<dbReference type="EMBL" id="CP017623">
    <property type="protein sequence ID" value="AOW25796.1"/>
    <property type="molecule type" value="Genomic_DNA"/>
</dbReference>
<dbReference type="InterPro" id="IPR036034">
    <property type="entry name" value="PDZ_sf"/>
</dbReference>
<dbReference type="InterPro" id="IPR009003">
    <property type="entry name" value="Peptidase_S1_PA"/>
</dbReference>
<dbReference type="InParanoid" id="A0A1D8PCD2"/>
<dbReference type="InterPro" id="IPR025926">
    <property type="entry name" value="PDZ-like_dom"/>
</dbReference>
<dbReference type="GO" id="GO:0043065">
    <property type="term" value="P:positive regulation of apoptotic process"/>
    <property type="evidence" value="ECO:0000315"/>
    <property type="project" value="CGD"/>
</dbReference>
<reference evidence="9 10" key="3">
    <citation type="journal article" date="2013" name="Genome Biol.">
        <title>Assembly of a phased diploid Candida albicans genome facilitates allele-specific measurements and provides a simple model for repeat and indel structure.</title>
        <authorList>
            <person name="Muzzey D."/>
            <person name="Schwartz K."/>
            <person name="Weissman J.S."/>
            <person name="Sherlock G."/>
        </authorList>
    </citation>
    <scope>NUCLEOTIDE SEQUENCE [LARGE SCALE GENOMIC DNA]</scope>
    <source>
        <strain evidence="10">SC5314 / ATCC MYA-2876</strain>
    </source>
</reference>
<evidence type="ECO:0000256" key="3">
    <source>
        <dbReference type="ARBA" id="ARBA00021524"/>
    </source>
</evidence>
<evidence type="ECO:0000259" key="7">
    <source>
        <dbReference type="PROSITE" id="PS50106"/>
    </source>
</evidence>
<evidence type="ECO:0000256" key="2">
    <source>
        <dbReference type="ARBA" id="ARBA00020338"/>
    </source>
</evidence>
<dbReference type="Gene3D" id="2.30.42.10">
    <property type="match status" value="1"/>
</dbReference>
<comment type="similarity">
    <text evidence="1">Belongs to the peptidase S1C family.</text>
</comment>
<dbReference type="Pfam" id="PF12812">
    <property type="entry name" value="PDZ_1"/>
    <property type="match status" value="2"/>
</dbReference>
<dbReference type="GO" id="GO:0060258">
    <property type="term" value="P:negative regulation of filamentous growth"/>
    <property type="evidence" value="ECO:0000315"/>
    <property type="project" value="CGD"/>
</dbReference>
<dbReference type="FunCoup" id="A0A1D8PCD2">
    <property type="interactions" value="138"/>
</dbReference>
<dbReference type="AlphaFoldDB" id="A0A1D8PCD2"/>
<dbReference type="SUPFAM" id="SSF50494">
    <property type="entry name" value="Trypsin-like serine proteases"/>
    <property type="match status" value="2"/>
</dbReference>
<dbReference type="GO" id="GO:0006629">
    <property type="term" value="P:lipid metabolic process"/>
    <property type="evidence" value="ECO:0007669"/>
    <property type="project" value="EnsemblFungi"/>
</dbReference>
<keyword evidence="4" id="KW-0053">Apoptosis</keyword>
<dbReference type="InterPro" id="IPR001940">
    <property type="entry name" value="Peptidase_S1C"/>
</dbReference>
<dbReference type="SUPFAM" id="SSF50156">
    <property type="entry name" value="PDZ domain-like"/>
    <property type="match status" value="3"/>
</dbReference>
<dbReference type="PRINTS" id="PR00834">
    <property type="entry name" value="PROTEASES2C"/>
</dbReference>
<dbReference type="CGD" id="CAL0000176472">
    <property type="gene designation" value="NMA111"/>
</dbReference>
<dbReference type="STRING" id="237561.A0A1D8PCD2"/>
<dbReference type="Gene3D" id="2.40.10.120">
    <property type="match status" value="2"/>
</dbReference>
<dbReference type="CDD" id="cd06719">
    <property type="entry name" value="PDZ2-4_Nma111p-like"/>
    <property type="match status" value="1"/>
</dbReference>
<protein>
    <recommendedName>
        <fullName evidence="2">Pro-apoptotic serine protease NMA111</fullName>
    </recommendedName>
    <alternativeName>
        <fullName evidence="3">Pro-apoptotic serine protease nma111</fullName>
    </alternativeName>
</protein>
<evidence type="ECO:0000256" key="1">
    <source>
        <dbReference type="ARBA" id="ARBA00010541"/>
    </source>
</evidence>
<dbReference type="InterPro" id="IPR001478">
    <property type="entry name" value="PDZ"/>
</dbReference>
<keyword evidence="6" id="KW-0720">Serine protease</keyword>
<dbReference type="GO" id="GO:0120174">
    <property type="term" value="P:stress-induced homeostatically regulated protein degradation pathway"/>
    <property type="evidence" value="ECO:0007669"/>
    <property type="project" value="EnsemblFungi"/>
</dbReference>
<dbReference type="Proteomes" id="UP000000559">
    <property type="component" value="Chromosome 1"/>
</dbReference>
<dbReference type="GeneID" id="3640179"/>
<keyword evidence="5" id="KW-0677">Repeat</keyword>
<dbReference type="OMA" id="FWGHCVF"/>
<dbReference type="PANTHER" id="PTHR46366:SF8">
    <property type="entry name" value="PRO-APOPTOTIC SERINE PROTEASE NMA111"/>
    <property type="match status" value="1"/>
</dbReference>
<dbReference type="PHI-base" id="PHI:123057"/>
<dbReference type="GO" id="GO:0034605">
    <property type="term" value="P:cellular response to heat"/>
    <property type="evidence" value="ECO:0007669"/>
    <property type="project" value="EnsemblFungi"/>
</dbReference>
<evidence type="ECO:0000256" key="5">
    <source>
        <dbReference type="ARBA" id="ARBA00022737"/>
    </source>
</evidence>
<evidence type="ECO:0000256" key="6">
    <source>
        <dbReference type="ARBA" id="ARBA00022825"/>
    </source>
</evidence>
<feature type="domain" description="PDZ" evidence="7">
    <location>
        <begin position="272"/>
        <end position="336"/>
    </location>
</feature>
<dbReference type="SMART" id="SM00228">
    <property type="entry name" value="PDZ"/>
    <property type="match status" value="2"/>
</dbReference>